<dbReference type="AlphaFoldDB" id="A0A7V5PPC7"/>
<dbReference type="Proteomes" id="UP000886124">
    <property type="component" value="Unassembled WGS sequence"/>
</dbReference>
<proteinExistence type="predicted"/>
<dbReference type="EMBL" id="DROD01000410">
    <property type="protein sequence ID" value="HHJ52733.1"/>
    <property type="molecule type" value="Genomic_DNA"/>
</dbReference>
<accession>A0A7V5PPC7</accession>
<evidence type="ECO:0000313" key="2">
    <source>
        <dbReference type="EMBL" id="HHJ52733.1"/>
    </source>
</evidence>
<gene>
    <name evidence="2" type="ORF">ENJ89_06020</name>
</gene>
<feature type="domain" description="AtuA-like ferredoxin-fold" evidence="1">
    <location>
        <begin position="3"/>
        <end position="101"/>
    </location>
</feature>
<comment type="caution">
    <text evidence="2">The sequence shown here is derived from an EMBL/GenBank/DDBJ whole genome shotgun (WGS) entry which is preliminary data.</text>
</comment>
<reference evidence="2" key="1">
    <citation type="journal article" date="2020" name="mSystems">
        <title>Genome- and Community-Level Interaction Insights into Carbon Utilization and Element Cycling Functions of Hydrothermarchaeota in Hydrothermal Sediment.</title>
        <authorList>
            <person name="Zhou Z."/>
            <person name="Liu Y."/>
            <person name="Xu W."/>
            <person name="Pan J."/>
            <person name="Luo Z.H."/>
            <person name="Li M."/>
        </authorList>
    </citation>
    <scope>NUCLEOTIDE SEQUENCE [LARGE SCALE GENOMIC DNA]</scope>
    <source>
        <strain evidence="2">HyVt-527</strain>
    </source>
</reference>
<dbReference type="Pfam" id="PF23544">
    <property type="entry name" value="AtuA_ferredoxin"/>
    <property type="match status" value="1"/>
</dbReference>
<evidence type="ECO:0000259" key="1">
    <source>
        <dbReference type="Pfam" id="PF23544"/>
    </source>
</evidence>
<dbReference type="InterPro" id="IPR056362">
    <property type="entry name" value="AtuA-like_ferredoxin_dom"/>
</dbReference>
<sequence length="110" mass="12091">MKIPLIKLAHARSGDKGDTVNVGIIALKPEYYPILKEKVTPERVKEHFGAMVKGNVERFEMPNIGAINFLLHNALGGGGTMTLKHDAQGKTFSTAFLRMEIEVDDALNVD</sequence>
<dbReference type="PANTHER" id="PTHR47708">
    <property type="match status" value="1"/>
</dbReference>
<protein>
    <recommendedName>
        <fullName evidence="1">AtuA-like ferredoxin-fold domain-containing protein</fullName>
    </recommendedName>
</protein>
<organism evidence="2">
    <name type="scientific">Caldithrix abyssi</name>
    <dbReference type="NCBI Taxonomy" id="187145"/>
    <lineage>
        <taxon>Bacteria</taxon>
        <taxon>Pseudomonadati</taxon>
        <taxon>Calditrichota</taxon>
        <taxon>Calditrichia</taxon>
        <taxon>Calditrichales</taxon>
        <taxon>Calditrichaceae</taxon>
        <taxon>Caldithrix</taxon>
    </lineage>
</organism>
<dbReference type="PANTHER" id="PTHR47708:SF2">
    <property type="entry name" value="SI:CH73-132F6.5"/>
    <property type="match status" value="1"/>
</dbReference>
<name>A0A7V5PPC7_CALAY</name>